<proteinExistence type="inferred from homology"/>
<evidence type="ECO:0000313" key="7">
    <source>
        <dbReference type="Proteomes" id="UP001206924"/>
    </source>
</evidence>
<evidence type="ECO:0000256" key="1">
    <source>
        <dbReference type="ARBA" id="ARBA00008857"/>
    </source>
</evidence>
<keyword evidence="2" id="KW-0229">DNA integration</keyword>
<dbReference type="PROSITE" id="PS51898">
    <property type="entry name" value="TYR_RECOMBINASE"/>
    <property type="match status" value="1"/>
</dbReference>
<dbReference type="RefSeq" id="WP_255866585.1">
    <property type="nucleotide sequence ID" value="NZ_CP104263.1"/>
</dbReference>
<dbReference type="Pfam" id="PF14659">
    <property type="entry name" value="Phage_int_SAM_3"/>
    <property type="match status" value="1"/>
</dbReference>
<dbReference type="InterPro" id="IPR011010">
    <property type="entry name" value="DNA_brk_join_enz"/>
</dbReference>
<sequence>MPRTGRPVMSIGEHGNISARKLKERTDTTPEVWRAQAWVRGRDGKSKVVTAQGRTETLAKRALQAKLKQKQGGDVALNANSRVEDLAERWYATLDRAPGTMDNYRQQIDAHIKPMLGQVRLAEITTGRVEDFLTEVMKPRQVKMVRTNGRPMTVQRGGPHAAKACRVVLSLMFGMAVRHDAIDTNPVRESERPALPKTTIRALTLDEVNRLRENVAQWQDSDGHKSQDLSDKVDLFVATGLRPGELLALRWEDLDLHATPPTATVTGTVRRTSSTGLYRQPFPKSEHGLRELPLPGFAVAVLAKRKLADDPAANPLGLVFPSRRGTVVDPANFRRQWRSARGEEFDWVKPSSFRKAVATLLDRELGSLVASRQLGHSSDAITRRYYIERDRMAPDSTHILDMFAPRKDVSG</sequence>
<comment type="similarity">
    <text evidence="1">Belongs to the 'phage' integrase family.</text>
</comment>
<dbReference type="InterPro" id="IPR002104">
    <property type="entry name" value="Integrase_catalytic"/>
</dbReference>
<evidence type="ECO:0000256" key="4">
    <source>
        <dbReference type="ARBA" id="ARBA00023172"/>
    </source>
</evidence>
<dbReference type="PANTHER" id="PTHR30349">
    <property type="entry name" value="PHAGE INTEGRASE-RELATED"/>
    <property type="match status" value="1"/>
</dbReference>
<dbReference type="PANTHER" id="PTHR30349:SF41">
    <property type="entry name" value="INTEGRASE_RECOMBINASE PROTEIN MJ0367-RELATED"/>
    <property type="match status" value="1"/>
</dbReference>
<dbReference type="InterPro" id="IPR050090">
    <property type="entry name" value="Tyrosine_recombinase_XerCD"/>
</dbReference>
<keyword evidence="7" id="KW-1185">Reference proteome</keyword>
<dbReference type="SUPFAM" id="SSF56349">
    <property type="entry name" value="DNA breaking-rejoining enzymes"/>
    <property type="match status" value="1"/>
</dbReference>
<dbReference type="InterPro" id="IPR004107">
    <property type="entry name" value="Integrase_SAM-like_N"/>
</dbReference>
<gene>
    <name evidence="6" type="ORF">NNX28_16795</name>
</gene>
<evidence type="ECO:0000313" key="6">
    <source>
        <dbReference type="EMBL" id="MCQ1951577.1"/>
    </source>
</evidence>
<dbReference type="InterPro" id="IPR010998">
    <property type="entry name" value="Integrase_recombinase_N"/>
</dbReference>
<keyword evidence="3" id="KW-0238">DNA-binding</keyword>
<dbReference type="Gene3D" id="1.10.150.130">
    <property type="match status" value="1"/>
</dbReference>
<dbReference type="Gene3D" id="1.10.443.10">
    <property type="entry name" value="Intergrase catalytic core"/>
    <property type="match status" value="1"/>
</dbReference>
<keyword evidence="4" id="KW-0233">DNA recombination</keyword>
<comment type="caution">
    <text evidence="6">The sequence shown here is derived from an EMBL/GenBank/DDBJ whole genome shotgun (WGS) entry which is preliminary data.</text>
</comment>
<name>A0ABT1NV19_9MICC</name>
<dbReference type="Pfam" id="PF00589">
    <property type="entry name" value="Phage_integrase"/>
    <property type="match status" value="1"/>
</dbReference>
<evidence type="ECO:0000256" key="2">
    <source>
        <dbReference type="ARBA" id="ARBA00022908"/>
    </source>
</evidence>
<evidence type="ECO:0000256" key="3">
    <source>
        <dbReference type="ARBA" id="ARBA00023125"/>
    </source>
</evidence>
<accession>A0ABT1NV19</accession>
<reference evidence="6 7" key="1">
    <citation type="submission" date="2022-07" db="EMBL/GenBank/DDBJ databases">
        <title>Novel species in genus Arthrobacter.</title>
        <authorList>
            <person name="Liu Y."/>
        </authorList>
    </citation>
    <scope>NUCLEOTIDE SEQUENCE [LARGE SCALE GENOMIC DNA]</scope>
    <source>
        <strain evidence="7">zg-Y859</strain>
    </source>
</reference>
<feature type="domain" description="Tyr recombinase" evidence="5">
    <location>
        <begin position="198"/>
        <end position="399"/>
    </location>
</feature>
<dbReference type="EMBL" id="JANFLP010000020">
    <property type="protein sequence ID" value="MCQ1951577.1"/>
    <property type="molecule type" value="Genomic_DNA"/>
</dbReference>
<dbReference type="Proteomes" id="UP001206924">
    <property type="component" value="Unassembled WGS sequence"/>
</dbReference>
<dbReference type="InterPro" id="IPR013762">
    <property type="entry name" value="Integrase-like_cat_sf"/>
</dbReference>
<evidence type="ECO:0000259" key="5">
    <source>
        <dbReference type="PROSITE" id="PS51898"/>
    </source>
</evidence>
<organism evidence="6 7">
    <name type="scientific">Arthrobacter jinronghuae</name>
    <dbReference type="NCBI Taxonomy" id="2964609"/>
    <lineage>
        <taxon>Bacteria</taxon>
        <taxon>Bacillati</taxon>
        <taxon>Actinomycetota</taxon>
        <taxon>Actinomycetes</taxon>
        <taxon>Micrococcales</taxon>
        <taxon>Micrococcaceae</taxon>
        <taxon>Arthrobacter</taxon>
    </lineage>
</organism>
<protein>
    <submittedName>
        <fullName evidence="6">Site-specific integrase</fullName>
    </submittedName>
</protein>